<name>A0A1G7RK80_9BACT</name>
<dbReference type="SMART" id="SM00530">
    <property type="entry name" value="HTH_XRE"/>
    <property type="match status" value="1"/>
</dbReference>
<dbReference type="PROSITE" id="PS50943">
    <property type="entry name" value="HTH_CROC1"/>
    <property type="match status" value="1"/>
</dbReference>
<dbReference type="GO" id="GO:0003677">
    <property type="term" value="F:DNA binding"/>
    <property type="evidence" value="ECO:0007669"/>
    <property type="project" value="InterPro"/>
</dbReference>
<dbReference type="EMBL" id="FNCQ01000001">
    <property type="protein sequence ID" value="SDG11094.1"/>
    <property type="molecule type" value="Genomic_DNA"/>
</dbReference>
<feature type="domain" description="HTH cro/C1-type" evidence="1">
    <location>
        <begin position="23"/>
        <end position="77"/>
    </location>
</feature>
<dbReference type="InterPro" id="IPR010982">
    <property type="entry name" value="Lambda_DNA-bd_dom_sf"/>
</dbReference>
<dbReference type="AlphaFoldDB" id="A0A1G7RK80"/>
<evidence type="ECO:0000259" key="1">
    <source>
        <dbReference type="PROSITE" id="PS50943"/>
    </source>
</evidence>
<dbReference type="Gene3D" id="1.10.260.40">
    <property type="entry name" value="lambda repressor-like DNA-binding domains"/>
    <property type="match status" value="1"/>
</dbReference>
<dbReference type="Proteomes" id="UP000198779">
    <property type="component" value="Unassembled WGS sequence"/>
</dbReference>
<dbReference type="InterPro" id="IPR001387">
    <property type="entry name" value="Cro/C1-type_HTH"/>
</dbReference>
<gene>
    <name evidence="2" type="ORF">SAMN04487901_1011</name>
</gene>
<evidence type="ECO:0000313" key="3">
    <source>
        <dbReference type="Proteomes" id="UP000198779"/>
    </source>
</evidence>
<evidence type="ECO:0000313" key="2">
    <source>
        <dbReference type="EMBL" id="SDG11094.1"/>
    </source>
</evidence>
<dbReference type="STRING" id="645274.SAMN04487901_1011"/>
<accession>A0A1G7RK80</accession>
<keyword evidence="3" id="KW-1185">Reference proteome</keyword>
<organism evidence="2 3">
    <name type="scientific">Prevotella communis</name>
    <dbReference type="NCBI Taxonomy" id="2913614"/>
    <lineage>
        <taxon>Bacteria</taxon>
        <taxon>Pseudomonadati</taxon>
        <taxon>Bacteroidota</taxon>
        <taxon>Bacteroidia</taxon>
        <taxon>Bacteroidales</taxon>
        <taxon>Prevotellaceae</taxon>
        <taxon>Prevotella</taxon>
    </lineage>
</organism>
<proteinExistence type="predicted"/>
<dbReference type="CDD" id="cd00093">
    <property type="entry name" value="HTH_XRE"/>
    <property type="match status" value="1"/>
</dbReference>
<protein>
    <submittedName>
        <fullName evidence="2">Helix-turn-helix domain-containing protein</fullName>
    </submittedName>
</protein>
<dbReference type="SUPFAM" id="SSF47413">
    <property type="entry name" value="lambda repressor-like DNA-binding domains"/>
    <property type="match status" value="1"/>
</dbReference>
<sequence length="106" mass="12216">MNYSDELYGKTNSELIMELGSRFKEYRLTCRMTQKEVSEHAGVSLFTVKAFESGRACNITMNSFVAMLRAIGYLDEITKLLPELPPTPEMIEKMNKYKPKRVRNGK</sequence>
<dbReference type="RefSeq" id="WP_091813212.1">
    <property type="nucleotide sequence ID" value="NZ_FNCQ01000001.1"/>
</dbReference>
<reference evidence="3" key="1">
    <citation type="submission" date="2016-10" db="EMBL/GenBank/DDBJ databases">
        <authorList>
            <person name="Varghese N."/>
            <person name="Submissions S."/>
        </authorList>
    </citation>
    <scope>NUCLEOTIDE SEQUENCE [LARGE SCALE GENOMIC DNA]</scope>
    <source>
        <strain evidence="3">BP1-148</strain>
    </source>
</reference>